<evidence type="ECO:0000313" key="3">
    <source>
        <dbReference type="EMBL" id="KAK4534918.1"/>
    </source>
</evidence>
<sequence>MADNDAAPSGKPLGLVLHAVITYLRQELRSVASEELKQAVGADPDADAELRANLLTNPRVLHEPDGRWRWRSKYYLRNREDLVNLLRRTEAGIPVVELFDAYKGARDDIMELARHRRPPPLLLYRATDSAKDGVLFANDTALYMPASDAVRELWHATPVPDALVVHNYLVQRGLKEASADGSAHAVLAPRKRPRPLRPGGQRVGAAGNRRFRLTNVHLEGTGIDLSRDYEPPQRP</sequence>
<keyword evidence="4" id="KW-1185">Reference proteome</keyword>
<dbReference type="EMBL" id="JANCYW010000003">
    <property type="protein sequence ID" value="KAK4534918.1"/>
    <property type="molecule type" value="Genomic_DNA"/>
</dbReference>
<feature type="domain" description="TFA2 Winged helix" evidence="2">
    <location>
        <begin position="77"/>
        <end position="138"/>
    </location>
</feature>
<organism evidence="3 4">
    <name type="scientific">Cyanidium caldarium</name>
    <name type="common">Red alga</name>
    <dbReference type="NCBI Taxonomy" id="2771"/>
    <lineage>
        <taxon>Eukaryota</taxon>
        <taxon>Rhodophyta</taxon>
        <taxon>Bangiophyceae</taxon>
        <taxon>Cyanidiales</taxon>
        <taxon>Cyanidiaceae</taxon>
        <taxon>Cyanidium</taxon>
    </lineage>
</organism>
<reference evidence="3 4" key="1">
    <citation type="submission" date="2022-07" db="EMBL/GenBank/DDBJ databases">
        <title>Genome-wide signatures of adaptation to extreme environments.</title>
        <authorList>
            <person name="Cho C.H."/>
            <person name="Yoon H.S."/>
        </authorList>
    </citation>
    <scope>NUCLEOTIDE SEQUENCE [LARGE SCALE GENOMIC DNA]</scope>
    <source>
        <strain evidence="3 4">DBV 063 E5</strain>
    </source>
</reference>
<dbReference type="Pfam" id="PF18121">
    <property type="entry name" value="TFA2_Winged_2"/>
    <property type="match status" value="1"/>
</dbReference>
<dbReference type="AlphaFoldDB" id="A0AAV9ISQ7"/>
<dbReference type="GO" id="GO:0005673">
    <property type="term" value="C:transcription factor TFIIE complex"/>
    <property type="evidence" value="ECO:0007669"/>
    <property type="project" value="InterPro"/>
</dbReference>
<dbReference type="InterPro" id="IPR040501">
    <property type="entry name" value="TFA2_Winged_2"/>
</dbReference>
<protein>
    <recommendedName>
        <fullName evidence="2">TFA2 Winged helix domain-containing protein</fullName>
    </recommendedName>
</protein>
<evidence type="ECO:0000256" key="1">
    <source>
        <dbReference type="SAM" id="MobiDB-lite"/>
    </source>
</evidence>
<dbReference type="GO" id="GO:0006367">
    <property type="term" value="P:transcription initiation at RNA polymerase II promoter"/>
    <property type="evidence" value="ECO:0007669"/>
    <property type="project" value="InterPro"/>
</dbReference>
<dbReference type="GO" id="GO:0001097">
    <property type="term" value="F:TFIIH-class transcription factor complex binding"/>
    <property type="evidence" value="ECO:0007669"/>
    <property type="project" value="TreeGrafter"/>
</dbReference>
<dbReference type="Proteomes" id="UP001301350">
    <property type="component" value="Unassembled WGS sequence"/>
</dbReference>
<dbReference type="PANTHER" id="PTHR12716">
    <property type="entry name" value="TRANSCRIPTION INITIATION FACTOR IIE, BETA SUBUNIT"/>
    <property type="match status" value="1"/>
</dbReference>
<feature type="region of interest" description="Disordered" evidence="1">
    <location>
        <begin position="180"/>
        <end position="206"/>
    </location>
</feature>
<gene>
    <name evidence="3" type="ORF">CDCA_CDCA03G0943</name>
</gene>
<evidence type="ECO:0000259" key="2">
    <source>
        <dbReference type="Pfam" id="PF18121"/>
    </source>
</evidence>
<accession>A0AAV9ISQ7</accession>
<dbReference type="PANTHER" id="PTHR12716:SF8">
    <property type="entry name" value="TRANSCRIPTION INITIATION FACTOR IIE SUBUNIT BETA"/>
    <property type="match status" value="1"/>
</dbReference>
<evidence type="ECO:0000313" key="4">
    <source>
        <dbReference type="Proteomes" id="UP001301350"/>
    </source>
</evidence>
<comment type="caution">
    <text evidence="3">The sequence shown here is derived from an EMBL/GenBank/DDBJ whole genome shotgun (WGS) entry which is preliminary data.</text>
</comment>
<dbReference type="InterPro" id="IPR016656">
    <property type="entry name" value="TFIIE-bsu"/>
</dbReference>
<proteinExistence type="predicted"/>
<name>A0AAV9ISQ7_CYACA</name>